<dbReference type="PANTHER" id="PTHR43872:SF1">
    <property type="entry name" value="MONOOXYGENASE, PUTATIVE (AFU_ORTHOLOGUE AFUA_8G02570)-RELATED"/>
    <property type="match status" value="1"/>
</dbReference>
<dbReference type="InterPro" id="IPR020946">
    <property type="entry name" value="Flavin_mOase-like"/>
</dbReference>
<dbReference type="Proteomes" id="UP000523079">
    <property type="component" value="Unassembled WGS sequence"/>
</dbReference>
<evidence type="ECO:0000256" key="5">
    <source>
        <dbReference type="ARBA" id="ARBA00023002"/>
    </source>
</evidence>
<evidence type="ECO:0000256" key="4">
    <source>
        <dbReference type="ARBA" id="ARBA00022827"/>
    </source>
</evidence>
<dbReference type="InterPro" id="IPR051820">
    <property type="entry name" value="FAD-binding_MO"/>
</dbReference>
<organism evidence="8 9">
    <name type="scientific">Microlunatus kandeliicorticis</name>
    <dbReference type="NCBI Taxonomy" id="1759536"/>
    <lineage>
        <taxon>Bacteria</taxon>
        <taxon>Bacillati</taxon>
        <taxon>Actinomycetota</taxon>
        <taxon>Actinomycetes</taxon>
        <taxon>Propionibacteriales</taxon>
        <taxon>Propionibacteriaceae</taxon>
        <taxon>Microlunatus</taxon>
    </lineage>
</organism>
<evidence type="ECO:0000256" key="1">
    <source>
        <dbReference type="ARBA" id="ARBA00001974"/>
    </source>
</evidence>
<keyword evidence="9" id="KW-1185">Reference proteome</keyword>
<keyword evidence="3" id="KW-0285">Flavoprotein</keyword>
<keyword evidence="5" id="KW-0560">Oxidoreductase</keyword>
<dbReference type="RefSeq" id="WP_182559671.1">
    <property type="nucleotide sequence ID" value="NZ_JACGWT010000002.1"/>
</dbReference>
<keyword evidence="6" id="KW-0503">Monooxygenase</keyword>
<evidence type="ECO:0000256" key="3">
    <source>
        <dbReference type="ARBA" id="ARBA00022630"/>
    </source>
</evidence>
<evidence type="ECO:0000256" key="6">
    <source>
        <dbReference type="ARBA" id="ARBA00023033"/>
    </source>
</evidence>
<name>A0A7W3IRY3_9ACTN</name>
<dbReference type="PANTHER" id="PTHR43872">
    <property type="entry name" value="MONOOXYGENASE, PUTATIVE (AFU_ORTHOLOGUE AFUA_8G02570)-RELATED"/>
    <property type="match status" value="1"/>
</dbReference>
<dbReference type="GO" id="GO:0004499">
    <property type="term" value="F:N,N-dimethylaniline monooxygenase activity"/>
    <property type="evidence" value="ECO:0007669"/>
    <property type="project" value="InterPro"/>
</dbReference>
<accession>A0A7W3IRY3</accession>
<comment type="caution">
    <text evidence="8">The sequence shown here is derived from an EMBL/GenBank/DDBJ whole genome shotgun (WGS) entry which is preliminary data.</text>
</comment>
<sequence>MATQHGTTDAPRRPAGSPDHDVVVVGAGLTGLGVAARLRDRLPRIDVAILEARADLGGTWDLFRYPGVRSDSDAFTLSYPFRPWRNPNAVADGAEILDYLCRTAADLDLERLITYRTRVLAADWSSADQCWSLTVRRADGGEDVRTARFVVFGTGYYAYDHGHRPRFEGEEDFAGTVVHPQFWPADLDLDGKRVVIIGSGATAVTIAPVLADRTARTGGSVTMVQRSPSWVVPLGRRDPFADRWRRRLPPATAHRLIRTRNVGRLGQIWRLSRWRPQLANRMVGAVIARQLPADVVAAHFTPRYDVWDQRVCATVDGELFAAVREGRLAMRTDRVARWERDGVRLGSGELVPADVIITATGLAVQLLGGTSVRVDGREVTASESLLHRAGLVAGVPNLVAVIGYVNASWTLRSDLLARHLCRLLRFMIRKGYRTVTAVPPSSVRRQPLMPLTAGYLLRARDALPSTGDRGPWRVRQSYAVESLTLGHGRLRTDLVFGRPSRPATTRRPVGAAR</sequence>
<proteinExistence type="inferred from homology"/>
<comment type="cofactor">
    <cofactor evidence="1">
        <name>FAD</name>
        <dbReference type="ChEBI" id="CHEBI:57692"/>
    </cofactor>
</comment>
<gene>
    <name evidence="8" type="ORF">FHX74_001769</name>
</gene>
<protein>
    <submittedName>
        <fullName evidence="8">Cation diffusion facilitator CzcD-associated flavoprotein CzcO</fullName>
    </submittedName>
</protein>
<reference evidence="8 9" key="1">
    <citation type="submission" date="2020-07" db="EMBL/GenBank/DDBJ databases">
        <title>Sequencing the genomes of 1000 actinobacteria strains.</title>
        <authorList>
            <person name="Klenk H.-P."/>
        </authorList>
    </citation>
    <scope>NUCLEOTIDE SEQUENCE [LARGE SCALE GENOMIC DNA]</scope>
    <source>
        <strain evidence="8 9">DSM 100723</strain>
    </source>
</reference>
<evidence type="ECO:0000256" key="7">
    <source>
        <dbReference type="SAM" id="MobiDB-lite"/>
    </source>
</evidence>
<dbReference type="SUPFAM" id="SSF51905">
    <property type="entry name" value="FAD/NAD(P)-binding domain"/>
    <property type="match status" value="2"/>
</dbReference>
<feature type="region of interest" description="Disordered" evidence="7">
    <location>
        <begin position="1"/>
        <end position="20"/>
    </location>
</feature>
<evidence type="ECO:0000313" key="9">
    <source>
        <dbReference type="Proteomes" id="UP000523079"/>
    </source>
</evidence>
<dbReference type="EMBL" id="JACGWT010000002">
    <property type="protein sequence ID" value="MBA8794164.1"/>
    <property type="molecule type" value="Genomic_DNA"/>
</dbReference>
<dbReference type="Pfam" id="PF13450">
    <property type="entry name" value="NAD_binding_8"/>
    <property type="match status" value="1"/>
</dbReference>
<evidence type="ECO:0000256" key="2">
    <source>
        <dbReference type="ARBA" id="ARBA00010139"/>
    </source>
</evidence>
<dbReference type="Pfam" id="PF00743">
    <property type="entry name" value="FMO-like"/>
    <property type="match status" value="1"/>
</dbReference>
<dbReference type="AlphaFoldDB" id="A0A7W3IRY3"/>
<dbReference type="GO" id="GO:0050660">
    <property type="term" value="F:flavin adenine dinucleotide binding"/>
    <property type="evidence" value="ECO:0007669"/>
    <property type="project" value="InterPro"/>
</dbReference>
<dbReference type="InterPro" id="IPR036188">
    <property type="entry name" value="FAD/NAD-bd_sf"/>
</dbReference>
<keyword evidence="4" id="KW-0274">FAD</keyword>
<comment type="similarity">
    <text evidence="2">Belongs to the FAD-binding monooxygenase family.</text>
</comment>
<dbReference type="Gene3D" id="3.50.50.60">
    <property type="entry name" value="FAD/NAD(P)-binding domain"/>
    <property type="match status" value="1"/>
</dbReference>
<dbReference type="GO" id="GO:0050661">
    <property type="term" value="F:NADP binding"/>
    <property type="evidence" value="ECO:0007669"/>
    <property type="project" value="InterPro"/>
</dbReference>
<evidence type="ECO:0000313" key="8">
    <source>
        <dbReference type="EMBL" id="MBA8794164.1"/>
    </source>
</evidence>